<gene>
    <name evidence="2" type="ORF">JIR001_12900</name>
</gene>
<keyword evidence="1" id="KW-1133">Transmembrane helix</keyword>
<proteinExistence type="predicted"/>
<dbReference type="RefSeq" id="WP_246512225.1">
    <property type="nucleotide sequence ID" value="NZ_AP024601.1"/>
</dbReference>
<dbReference type="KEGG" id="pabs:JIR001_12900"/>
<keyword evidence="3" id="KW-1185">Reference proteome</keyword>
<accession>A0A8D5UDY3</accession>
<name>A0A8D5UDY3_9BACL</name>
<dbReference type="Proteomes" id="UP000677436">
    <property type="component" value="Chromosome"/>
</dbReference>
<evidence type="ECO:0000313" key="3">
    <source>
        <dbReference type="Proteomes" id="UP000677436"/>
    </source>
</evidence>
<feature type="transmembrane region" description="Helical" evidence="1">
    <location>
        <begin position="21"/>
        <end position="39"/>
    </location>
</feature>
<dbReference type="NCBIfam" id="NF038039">
    <property type="entry name" value="WGxxGxxG-CTERM"/>
    <property type="match status" value="1"/>
</dbReference>
<keyword evidence="1" id="KW-0472">Membrane</keyword>
<dbReference type="EMBL" id="AP024601">
    <property type="protein sequence ID" value="BCU81507.1"/>
    <property type="molecule type" value="Genomic_DNA"/>
</dbReference>
<dbReference type="NCBIfam" id="NF041742">
    <property type="entry name" value="WGxxGxxG_fam"/>
    <property type="match status" value="1"/>
</dbReference>
<evidence type="ECO:0000256" key="1">
    <source>
        <dbReference type="SAM" id="Phobius"/>
    </source>
</evidence>
<evidence type="ECO:0008006" key="4">
    <source>
        <dbReference type="Google" id="ProtNLM"/>
    </source>
</evidence>
<organism evidence="2 3">
    <name type="scientific">Polycladomyces abyssicola</name>
    <dbReference type="NCBI Taxonomy" id="1125966"/>
    <lineage>
        <taxon>Bacteria</taxon>
        <taxon>Bacillati</taxon>
        <taxon>Bacillota</taxon>
        <taxon>Bacilli</taxon>
        <taxon>Bacillales</taxon>
        <taxon>Thermoactinomycetaceae</taxon>
        <taxon>Polycladomyces</taxon>
    </lineage>
</organism>
<keyword evidence="1" id="KW-0812">Transmembrane</keyword>
<reference evidence="2" key="1">
    <citation type="journal article" date="2013" name="Int. J. Syst. Evol. Microbiol.">
        <title>Polycladomyces abyssicola gen. nov., sp. nov., a thermophilic filamentous bacterium isolated from hemipelagic sediment.</title>
        <authorList>
            <person name="Tsubouchi T."/>
            <person name="Shimane Y."/>
            <person name="Mori K."/>
            <person name="Usui K."/>
            <person name="Hiraki T."/>
            <person name="Tame A."/>
            <person name="Uematsu K."/>
            <person name="Maruyama T."/>
            <person name="Hatada Y."/>
        </authorList>
    </citation>
    <scope>NUCLEOTIDE SEQUENCE</scope>
    <source>
        <strain evidence="2">JIR-001</strain>
    </source>
</reference>
<feature type="transmembrane region" description="Helical" evidence="1">
    <location>
        <begin position="81"/>
        <end position="97"/>
    </location>
</feature>
<evidence type="ECO:0000313" key="2">
    <source>
        <dbReference type="EMBL" id="BCU81507.1"/>
    </source>
</evidence>
<dbReference type="AlphaFoldDB" id="A0A8D5UDY3"/>
<protein>
    <recommendedName>
        <fullName evidence="4">MYXO-CTERM domain-containing protein</fullName>
    </recommendedName>
</protein>
<sequence>MKNIKGGESKDKHNRKEGITMQKFFALIVTAVMLTAFAFQVPHVSAEMAGQVVQVNDNNNRGMMNNIQRTAAGTQDNDRDWGWIGLAGLLGLLGLRGRDNRGR</sequence>
<reference evidence="2" key="2">
    <citation type="journal article" date="2021" name="Microbiol. Resour. Announc.">
        <title>Complete Genome Sequence of Polycladomyces abyssicola JIR-001T, Isolated from Hemipelagic Sediment in Deep Seawater.</title>
        <authorList>
            <person name="Tsubouchi T."/>
            <person name="Kaneko Y."/>
        </authorList>
    </citation>
    <scope>NUCLEOTIDE SEQUENCE</scope>
    <source>
        <strain evidence="2">JIR-001</strain>
    </source>
</reference>